<dbReference type="OrthoDB" id="2084218at2"/>
<evidence type="ECO:0000313" key="2">
    <source>
        <dbReference type="Proteomes" id="UP000198304"/>
    </source>
</evidence>
<gene>
    <name evidence="1" type="ORF">SAMN05446037_101776</name>
</gene>
<protein>
    <submittedName>
        <fullName evidence="1">Uncharacterized protein</fullName>
    </submittedName>
</protein>
<keyword evidence="2" id="KW-1185">Reference proteome</keyword>
<reference evidence="1 2" key="1">
    <citation type="submission" date="2017-06" db="EMBL/GenBank/DDBJ databases">
        <authorList>
            <person name="Kim H.J."/>
            <person name="Triplett B.A."/>
        </authorList>
    </citation>
    <scope>NUCLEOTIDE SEQUENCE [LARGE SCALE GENOMIC DNA]</scope>
    <source>
        <strain evidence="1 2">SCA</strain>
    </source>
</reference>
<name>A0A239GNG6_9FIRM</name>
<dbReference type="Proteomes" id="UP000198304">
    <property type="component" value="Unassembled WGS sequence"/>
</dbReference>
<dbReference type="AlphaFoldDB" id="A0A239GNG6"/>
<evidence type="ECO:0000313" key="1">
    <source>
        <dbReference type="EMBL" id="SNS70043.1"/>
    </source>
</evidence>
<proteinExistence type="predicted"/>
<dbReference type="RefSeq" id="WP_089283894.1">
    <property type="nucleotide sequence ID" value="NZ_FZOJ01000017.1"/>
</dbReference>
<organism evidence="1 2">
    <name type="scientific">Anaerovirgula multivorans</name>
    <dbReference type="NCBI Taxonomy" id="312168"/>
    <lineage>
        <taxon>Bacteria</taxon>
        <taxon>Bacillati</taxon>
        <taxon>Bacillota</taxon>
        <taxon>Clostridia</taxon>
        <taxon>Peptostreptococcales</taxon>
        <taxon>Natronincolaceae</taxon>
        <taxon>Anaerovirgula</taxon>
    </lineage>
</organism>
<dbReference type="EMBL" id="FZOJ01000017">
    <property type="protein sequence ID" value="SNS70043.1"/>
    <property type="molecule type" value="Genomic_DNA"/>
</dbReference>
<sequence>MSDYEIVTGKRMNEVKAKEHEFPSTRTDRILDASIDNFDKILDLAFDIVEMGKMKIQTDAIIRKMGEDRKYLLAEAEAYVMKKQSDTDQMVEKMNFIKDMMNQFYKHNDNKISGDEFSKIMCDIVKEIGNL</sequence>
<accession>A0A239GNG6</accession>